<dbReference type="PANTHER" id="PTHR33426">
    <property type="entry name" value="C2H2-TYPE DOMAIN-CONTAINING PROTEIN"/>
    <property type="match status" value="1"/>
</dbReference>
<reference evidence="2 3" key="1">
    <citation type="submission" date="2019-05" db="EMBL/GenBank/DDBJ databases">
        <title>Another draft genome of Portunus trituberculatus and its Hox gene families provides insights of decapod evolution.</title>
        <authorList>
            <person name="Jeong J.-H."/>
            <person name="Song I."/>
            <person name="Kim S."/>
            <person name="Choi T."/>
            <person name="Kim D."/>
            <person name="Ryu S."/>
            <person name="Kim W."/>
        </authorList>
    </citation>
    <scope>NUCLEOTIDE SEQUENCE [LARGE SCALE GENOMIC DNA]</scope>
    <source>
        <tissue evidence="2">Muscle</tissue>
    </source>
</reference>
<name>A0A5B7G1J0_PORTR</name>
<evidence type="ECO:0000256" key="1">
    <source>
        <dbReference type="SAM" id="Phobius"/>
    </source>
</evidence>
<keyword evidence="1" id="KW-0472">Membrane</keyword>
<keyword evidence="1" id="KW-0812">Transmembrane</keyword>
<comment type="caution">
    <text evidence="2">The sequence shown here is derived from an EMBL/GenBank/DDBJ whole genome shotgun (WGS) entry which is preliminary data.</text>
</comment>
<dbReference type="AlphaFoldDB" id="A0A5B7G1J0"/>
<keyword evidence="1" id="KW-1133">Transmembrane helix</keyword>
<dbReference type="PANTHER" id="PTHR33426:SF45">
    <property type="entry name" value="IMMUNODEFICIENCY LENTIVIRAL MATRIX N-TERMINAL DOMAIN-CONTAINING PROTEIN-RELATED"/>
    <property type="match status" value="1"/>
</dbReference>
<organism evidence="2 3">
    <name type="scientific">Portunus trituberculatus</name>
    <name type="common">Swimming crab</name>
    <name type="synonym">Neptunus trituberculatus</name>
    <dbReference type="NCBI Taxonomy" id="210409"/>
    <lineage>
        <taxon>Eukaryota</taxon>
        <taxon>Metazoa</taxon>
        <taxon>Ecdysozoa</taxon>
        <taxon>Arthropoda</taxon>
        <taxon>Crustacea</taxon>
        <taxon>Multicrustacea</taxon>
        <taxon>Malacostraca</taxon>
        <taxon>Eumalacostraca</taxon>
        <taxon>Eucarida</taxon>
        <taxon>Decapoda</taxon>
        <taxon>Pleocyemata</taxon>
        <taxon>Brachyura</taxon>
        <taxon>Eubrachyura</taxon>
        <taxon>Portunoidea</taxon>
        <taxon>Portunidae</taxon>
        <taxon>Portuninae</taxon>
        <taxon>Portunus</taxon>
    </lineage>
</organism>
<evidence type="ECO:0000313" key="2">
    <source>
        <dbReference type="EMBL" id="MPC51389.1"/>
    </source>
</evidence>
<accession>A0A5B7G1J0</accession>
<evidence type="ECO:0000313" key="3">
    <source>
        <dbReference type="Proteomes" id="UP000324222"/>
    </source>
</evidence>
<sequence>MTGQVFTVSPSTETLVLWGLSRALGYKDHRVRTCSHCGYACVGWYGCWGKSFAFSWYTSGFFSAAATGTVFWLVGMDVHVTIKMDLLEEAFATLLTLKALLVSVHYTVATQVAFLGKFLPAHFTLIALFLAVHKTVAVQHVSIQMALHCEPLVTQLTLEVFLSAVHNHVAVKVTLHSESLVAQLTFKPFNLAVPNNVVVEVALLRKPLAALLTLIWLFISLQPKANLCCYLCISWLHLLLLLLLGYLWHGL</sequence>
<gene>
    <name evidence="2" type="ORF">E2C01_045233</name>
</gene>
<protein>
    <submittedName>
        <fullName evidence="2">Uncharacterized protein</fullName>
    </submittedName>
</protein>
<proteinExistence type="predicted"/>
<dbReference type="EMBL" id="VSRR010010142">
    <property type="protein sequence ID" value="MPC51389.1"/>
    <property type="molecule type" value="Genomic_DNA"/>
</dbReference>
<feature type="transmembrane region" description="Helical" evidence="1">
    <location>
        <begin position="227"/>
        <end position="248"/>
    </location>
</feature>
<keyword evidence="3" id="KW-1185">Reference proteome</keyword>
<feature type="transmembrane region" description="Helical" evidence="1">
    <location>
        <begin position="54"/>
        <end position="74"/>
    </location>
</feature>
<dbReference type="Proteomes" id="UP000324222">
    <property type="component" value="Unassembled WGS sequence"/>
</dbReference>
<feature type="transmembrane region" description="Helical" evidence="1">
    <location>
        <begin position="112"/>
        <end position="132"/>
    </location>
</feature>